<dbReference type="AlphaFoldDB" id="A0A168FSF1"/>
<feature type="region of interest" description="Disordered" evidence="1">
    <location>
        <begin position="332"/>
        <end position="355"/>
    </location>
</feature>
<dbReference type="PATRIC" id="fig|1300344.3.peg.2910"/>
<dbReference type="GO" id="GO:0005737">
    <property type="term" value="C:cytoplasm"/>
    <property type="evidence" value="ECO:0007669"/>
    <property type="project" value="TreeGrafter"/>
</dbReference>
<dbReference type="Gene3D" id="3.40.50.720">
    <property type="entry name" value="NAD(P)-binding Rossmann-like Domain"/>
    <property type="match status" value="1"/>
</dbReference>
<organism evidence="3 4">
    <name type="scientific">Isoptericola dokdonensis DS-3</name>
    <dbReference type="NCBI Taxonomy" id="1300344"/>
    <lineage>
        <taxon>Bacteria</taxon>
        <taxon>Bacillati</taxon>
        <taxon>Actinomycetota</taxon>
        <taxon>Actinomycetes</taxon>
        <taxon>Micrococcales</taxon>
        <taxon>Promicromonosporaceae</taxon>
        <taxon>Isoptericola</taxon>
    </lineage>
</organism>
<name>A0A168FSF1_9MICO</name>
<dbReference type="GO" id="GO:0004029">
    <property type="term" value="F:aldehyde dehydrogenase (NAD+) activity"/>
    <property type="evidence" value="ECO:0007669"/>
    <property type="project" value="TreeGrafter"/>
</dbReference>
<dbReference type="Pfam" id="PF01370">
    <property type="entry name" value="Epimerase"/>
    <property type="match status" value="1"/>
</dbReference>
<sequence length="519" mass="55418">MRIVIVGGTGNVGTALLRALTAEPAVTSVLGVARRLPDRTADPYRHARWAALDLAAPDDAPVVDELTRLFAGADAVVHLAWLIQPNRDRDLLRRTNVDGTRRVGEAAARAGVPHLVVASSVGAYSRAHDDVPHAEDWPTRGIASSHYSVDKAAQERVLDDLERRHPGLRVARVRPALIFQGDAGHEIVRYFVGPLVPVGVLRGHLPVLPLPSGLRLQAVHADDVADAYLRVVLGRHGGAFNVAAPELLRGPDLARVVGHGRVLELPRGVVRAALATAYDLRAVPTDPGWLDMGMGVPVMDTTRAVTELGWRPRHSAAAALADVVDGMADGRGLASGPLRPATHPDGSSPVDDGAGVPAEIDTELLGLYLSDHLTGATAGLGRIDRMVGSYPDSPFHPELAELAVQIRAERALYVSLLPALGLPRRPWRQAAAGLAERLGRLKLNGRVVSRSPLSLVLEVELMRSAVVGKLGGWQTLHDLAPELGLDPERFAVLAARAHRQLALLDRLHAHARAGAFHLT</sequence>
<dbReference type="Proteomes" id="UP000076794">
    <property type="component" value="Chromosome"/>
</dbReference>
<dbReference type="EMBL" id="CP014209">
    <property type="protein sequence ID" value="ANC32410.1"/>
    <property type="molecule type" value="Genomic_DNA"/>
</dbReference>
<keyword evidence="4" id="KW-1185">Reference proteome</keyword>
<protein>
    <submittedName>
        <fullName evidence="3">NAD dependent epimerase/dehydratase family protein</fullName>
    </submittedName>
</protein>
<feature type="domain" description="NAD-dependent epimerase/dehydratase" evidence="2">
    <location>
        <begin position="3"/>
        <end position="243"/>
    </location>
</feature>
<evidence type="ECO:0000313" key="4">
    <source>
        <dbReference type="Proteomes" id="UP000076794"/>
    </source>
</evidence>
<reference evidence="3 4" key="1">
    <citation type="submission" date="2016-01" db="EMBL/GenBank/DDBJ databases">
        <title>Complete genome sequence of a soil Actinobacterium, Isoptericola dokdonensis DS-3.</title>
        <authorList>
            <person name="Kwon S.-K."/>
            <person name="Kim J.F."/>
        </authorList>
    </citation>
    <scope>NUCLEOTIDE SEQUENCE [LARGE SCALE GENOMIC DNA]</scope>
    <source>
        <strain evidence="3 4">DS-3</strain>
    </source>
</reference>
<dbReference type="InterPro" id="IPR001509">
    <property type="entry name" value="Epimerase_deHydtase"/>
</dbReference>
<dbReference type="KEGG" id="ido:I598_2892"/>
<dbReference type="OrthoDB" id="3338687at2"/>
<proteinExistence type="predicted"/>
<dbReference type="InterPro" id="IPR051783">
    <property type="entry name" value="NAD(P)-dependent_oxidoreduct"/>
</dbReference>
<evidence type="ECO:0000256" key="1">
    <source>
        <dbReference type="SAM" id="MobiDB-lite"/>
    </source>
</evidence>
<dbReference type="InterPro" id="IPR036291">
    <property type="entry name" value="NAD(P)-bd_dom_sf"/>
</dbReference>
<dbReference type="PANTHER" id="PTHR48079">
    <property type="entry name" value="PROTEIN YEEZ"/>
    <property type="match status" value="1"/>
</dbReference>
<evidence type="ECO:0000313" key="3">
    <source>
        <dbReference type="EMBL" id="ANC32410.1"/>
    </source>
</evidence>
<accession>A0A168FSF1</accession>
<dbReference type="STRING" id="1300344.I598_2892"/>
<gene>
    <name evidence="3" type="ORF">I598_2892</name>
</gene>
<dbReference type="SUPFAM" id="SSF51735">
    <property type="entry name" value="NAD(P)-binding Rossmann-fold domains"/>
    <property type="match status" value="1"/>
</dbReference>
<dbReference type="RefSeq" id="WP_068203565.1">
    <property type="nucleotide sequence ID" value="NZ_CP014209.1"/>
</dbReference>
<evidence type="ECO:0000259" key="2">
    <source>
        <dbReference type="Pfam" id="PF01370"/>
    </source>
</evidence>
<dbReference type="PANTHER" id="PTHR48079:SF6">
    <property type="entry name" value="NAD(P)-BINDING DOMAIN-CONTAINING PROTEIN-RELATED"/>
    <property type="match status" value="1"/>
</dbReference>